<keyword evidence="2" id="KW-1185">Reference proteome</keyword>
<name>A0A2K8UEG4_9GAMM</name>
<gene>
    <name evidence="1" type="ORF">THSYN_25555</name>
</gene>
<dbReference type="RefSeq" id="WP_100921638.1">
    <property type="nucleotide sequence ID" value="NZ_CP020370.1"/>
</dbReference>
<accession>A0A2K8UEG4</accession>
<proteinExistence type="predicted"/>
<evidence type="ECO:0000313" key="1">
    <source>
        <dbReference type="EMBL" id="AUB83966.1"/>
    </source>
</evidence>
<organism evidence="1 2">
    <name type="scientific">Candidatus Thiodictyon syntrophicum</name>
    <dbReference type="NCBI Taxonomy" id="1166950"/>
    <lineage>
        <taxon>Bacteria</taxon>
        <taxon>Pseudomonadati</taxon>
        <taxon>Pseudomonadota</taxon>
        <taxon>Gammaproteobacteria</taxon>
        <taxon>Chromatiales</taxon>
        <taxon>Chromatiaceae</taxon>
        <taxon>Thiodictyon</taxon>
    </lineage>
</organism>
<dbReference type="EMBL" id="CP020370">
    <property type="protein sequence ID" value="AUB83966.1"/>
    <property type="molecule type" value="Genomic_DNA"/>
</dbReference>
<dbReference type="KEGG" id="tsy:THSYN_25555"/>
<sequence>MADRFDPEFARKIEESLQSPDSAPLRRALMARLGASTETGLGEALCRKDAMKALVDFRAAAHAGRLGMAAATWSGPLQTAARRILGWLLARLVQRERPADPFAFEVRVGTEVGGEVLWLRWLGGDEHPEFKGAGRRGGV</sequence>
<protein>
    <submittedName>
        <fullName evidence="1">Uncharacterized protein</fullName>
    </submittedName>
</protein>
<reference evidence="1 2" key="1">
    <citation type="submission" date="2017-03" db="EMBL/GenBank/DDBJ databases">
        <title>Complete genome sequence of Candidatus 'Thiodictyon syntrophicum' sp. nov. strain Cad16T, a photolithoautotroph purple sulfur bacterium isolated from an alpine meromictic lake.</title>
        <authorList>
            <person name="Luedin S.M."/>
            <person name="Pothier J.F."/>
            <person name="Danza F."/>
            <person name="Storelli N."/>
            <person name="Wittwer M."/>
            <person name="Tonolla M."/>
        </authorList>
    </citation>
    <scope>NUCLEOTIDE SEQUENCE [LARGE SCALE GENOMIC DNA]</scope>
    <source>
        <strain evidence="1 2">Cad16T</strain>
    </source>
</reference>
<dbReference type="AlphaFoldDB" id="A0A2K8UEG4"/>
<evidence type="ECO:0000313" key="2">
    <source>
        <dbReference type="Proteomes" id="UP000232638"/>
    </source>
</evidence>
<dbReference type="Proteomes" id="UP000232638">
    <property type="component" value="Chromosome"/>
</dbReference>